<dbReference type="GO" id="GO:0006506">
    <property type="term" value="P:GPI anchor biosynthetic process"/>
    <property type="evidence" value="ECO:0007669"/>
    <property type="project" value="TreeGrafter"/>
</dbReference>
<proteinExistence type="predicted"/>
<dbReference type="Proteomes" id="UP001319121">
    <property type="component" value="Chromosome"/>
</dbReference>
<dbReference type="AlphaFoldDB" id="A0AAN1SY61"/>
<accession>A0AAN1SY61</accession>
<keyword evidence="3" id="KW-1185">Reference proteome</keyword>
<sequence length="248" mass="28366">MPALKIATYNIHKGFSHFNRRVVLHELRDRLHELDADIVFLQEVQGEHVRHPERYHNYPDEPQHEFIAGEVWPHHAYGKNAVYQLGHHGNAILSRFPILCSVNKDVSAHRFESRGLLHCEVDIGGRYRVHCLCVHFGLFAKGRRVQTRALIEHVKENIPDGMPLIVAGDFNDWSNQSSRTLASELGMHDVFQMHGGKLARSYPAALPLFRLDRIYVRGFGVLHSDVHFGAAWQRLSDHAALSAQVKRT</sequence>
<dbReference type="GO" id="GO:0003824">
    <property type="term" value="F:catalytic activity"/>
    <property type="evidence" value="ECO:0007669"/>
    <property type="project" value="InterPro"/>
</dbReference>
<dbReference type="RefSeq" id="WP_212786468.1">
    <property type="nucleotide sequence ID" value="NZ_AP019536.1"/>
</dbReference>
<dbReference type="GO" id="GO:0016020">
    <property type="term" value="C:membrane"/>
    <property type="evidence" value="ECO:0007669"/>
    <property type="project" value="GOC"/>
</dbReference>
<evidence type="ECO:0000313" key="3">
    <source>
        <dbReference type="Proteomes" id="UP001319121"/>
    </source>
</evidence>
<dbReference type="InterPro" id="IPR051916">
    <property type="entry name" value="GPI-anchor_lipid_remodeler"/>
</dbReference>
<dbReference type="Pfam" id="PF03372">
    <property type="entry name" value="Exo_endo_phos"/>
    <property type="match status" value="1"/>
</dbReference>
<dbReference type="PANTHER" id="PTHR14859">
    <property type="entry name" value="CALCOFLUOR WHITE HYPERSENSITIVE PROTEIN PRECURSOR"/>
    <property type="match status" value="1"/>
</dbReference>
<protein>
    <submittedName>
        <fullName evidence="2">EEP domain-containing protein</fullName>
    </submittedName>
</protein>
<dbReference type="PANTHER" id="PTHR14859:SF1">
    <property type="entry name" value="PGAP2-INTERACTING PROTEIN"/>
    <property type="match status" value="1"/>
</dbReference>
<reference evidence="2 3" key="1">
    <citation type="submission" date="2019-03" db="EMBL/GenBank/DDBJ databases">
        <title>Complete genome sequence of Ferrigenium kumadai strain An22, a microaerophilic iron-oxidizing bacterium isolated from a paddy field soil.</title>
        <authorList>
            <person name="Watanabe T."/>
            <person name="Asakawa S."/>
        </authorList>
    </citation>
    <scope>NUCLEOTIDE SEQUENCE [LARGE SCALE GENOMIC DNA]</scope>
    <source>
        <strain evidence="2 3">An22</strain>
    </source>
</reference>
<name>A0AAN1SY61_9PROT</name>
<dbReference type="SUPFAM" id="SSF56219">
    <property type="entry name" value="DNase I-like"/>
    <property type="match status" value="1"/>
</dbReference>
<dbReference type="EMBL" id="AP019536">
    <property type="protein sequence ID" value="BBI98857.1"/>
    <property type="molecule type" value="Genomic_DNA"/>
</dbReference>
<feature type="domain" description="Endonuclease/exonuclease/phosphatase" evidence="1">
    <location>
        <begin position="7"/>
        <end position="238"/>
    </location>
</feature>
<organism evidence="2 3">
    <name type="scientific">Ferrigenium kumadai</name>
    <dbReference type="NCBI Taxonomy" id="1682490"/>
    <lineage>
        <taxon>Bacteria</taxon>
        <taxon>Pseudomonadati</taxon>
        <taxon>Pseudomonadota</taxon>
        <taxon>Betaproteobacteria</taxon>
        <taxon>Nitrosomonadales</taxon>
        <taxon>Gallionellaceae</taxon>
        <taxon>Ferrigenium</taxon>
    </lineage>
</organism>
<dbReference type="Gene3D" id="3.60.10.10">
    <property type="entry name" value="Endonuclease/exonuclease/phosphatase"/>
    <property type="match status" value="1"/>
</dbReference>
<dbReference type="InterPro" id="IPR036691">
    <property type="entry name" value="Endo/exonu/phosph_ase_sf"/>
</dbReference>
<dbReference type="KEGG" id="fku:FGKAn22_05500"/>
<evidence type="ECO:0000259" key="1">
    <source>
        <dbReference type="Pfam" id="PF03372"/>
    </source>
</evidence>
<gene>
    <name evidence="2" type="ORF">FGKAn22_05500</name>
</gene>
<evidence type="ECO:0000313" key="2">
    <source>
        <dbReference type="EMBL" id="BBI98857.1"/>
    </source>
</evidence>
<dbReference type="InterPro" id="IPR005135">
    <property type="entry name" value="Endo/exonuclease/phosphatase"/>
</dbReference>